<dbReference type="GO" id="GO:0046972">
    <property type="term" value="F:histone H4K16 acetyltransferase activity"/>
    <property type="evidence" value="ECO:0007669"/>
    <property type="project" value="TreeGrafter"/>
</dbReference>
<name>A0A9P6KPA0_9PLEO</name>
<evidence type="ECO:0000256" key="2">
    <source>
        <dbReference type="ARBA" id="ARBA00010107"/>
    </source>
</evidence>
<sequence>MRTRRTRSRSAGPSSMAVSAPLTNGTTPLGAEDGANGDANAAGKAAHPPARNVRNVVLGSLAIEPWFSSEGYPEEMVGKEVDRLYVCQWCFKYTKERVPFLQHMTACPARTSPPPGTRIYTRGTISIHELDGASATLYAQNLSLFAKFFLHAKSVFYDVSAFLFYLLVLDPADPSIPSALDPATATATAAPSHTQAQVVGFFSKEKTSWDNNNLACICVFPPWQRQGLAQVLIATSYVLGRKDGRTGGPEKPLSAHGYAAYVQYWSRTLARSILRWRGKALTVAELHAQTGIAADDVQNTLGAMGLLERRKRAWVVNRGRARAWVELGGGRVESPVDEEAFVVGDGEGSEEEDEVNSGE</sequence>
<dbReference type="InterPro" id="IPR016181">
    <property type="entry name" value="Acyl_CoA_acyltransferase"/>
</dbReference>
<reference evidence="17" key="1">
    <citation type="journal article" date="2020" name="Mol. Plant Microbe Interact.">
        <title>Genome Sequence of the Biocontrol Agent Coniothyrium minitans strain Conio (IMI 134523).</title>
        <authorList>
            <person name="Patel D."/>
            <person name="Shittu T.A."/>
            <person name="Baroncelli R."/>
            <person name="Muthumeenakshi S."/>
            <person name="Osborne T.H."/>
            <person name="Janganan T.K."/>
            <person name="Sreenivasaprasad S."/>
        </authorList>
    </citation>
    <scope>NUCLEOTIDE SEQUENCE</scope>
    <source>
        <strain evidence="17">Conio</strain>
    </source>
</reference>
<dbReference type="EMBL" id="WJXW01000009">
    <property type="protein sequence ID" value="KAF9733389.1"/>
    <property type="molecule type" value="Genomic_DNA"/>
</dbReference>
<feature type="active site" description="Proton donor/acceptor" evidence="14">
    <location>
        <position position="250"/>
    </location>
</feature>
<evidence type="ECO:0000256" key="11">
    <source>
        <dbReference type="ARBA" id="ARBA00023242"/>
    </source>
</evidence>
<feature type="domain" description="MYST-type HAT" evidence="16">
    <location>
        <begin position="48"/>
        <end position="326"/>
    </location>
</feature>
<evidence type="ECO:0000256" key="6">
    <source>
        <dbReference type="ARBA" id="ARBA00022771"/>
    </source>
</evidence>
<gene>
    <name evidence="17" type="ORF">PMIN01_09072</name>
</gene>
<proteinExistence type="inferred from homology"/>
<evidence type="ECO:0000256" key="15">
    <source>
        <dbReference type="SAM" id="MobiDB-lite"/>
    </source>
</evidence>
<evidence type="ECO:0000256" key="8">
    <source>
        <dbReference type="ARBA" id="ARBA00022990"/>
    </source>
</evidence>
<dbReference type="Gene3D" id="3.40.630.30">
    <property type="match status" value="1"/>
</dbReference>
<keyword evidence="6" id="KW-0863">Zinc-finger</keyword>
<keyword evidence="18" id="KW-1185">Reference proteome</keyword>
<dbReference type="PANTHER" id="PTHR10615">
    <property type="entry name" value="HISTONE ACETYLTRANSFERASE"/>
    <property type="match status" value="1"/>
</dbReference>
<evidence type="ECO:0000256" key="14">
    <source>
        <dbReference type="PIRSR" id="PIRSR602717-51"/>
    </source>
</evidence>
<comment type="subcellular location">
    <subcellularLocation>
        <location evidence="1">Nucleus</location>
    </subcellularLocation>
</comment>
<dbReference type="GO" id="GO:0005634">
    <property type="term" value="C:nucleus"/>
    <property type="evidence" value="ECO:0007669"/>
    <property type="project" value="UniProtKB-SubCell"/>
</dbReference>
<dbReference type="InterPro" id="IPR036388">
    <property type="entry name" value="WH-like_DNA-bd_sf"/>
</dbReference>
<protein>
    <recommendedName>
        <fullName evidence="3">histone acetyltransferase</fullName>
        <ecNumber evidence="3">2.3.1.48</ecNumber>
    </recommendedName>
</protein>
<dbReference type="GO" id="GO:0008270">
    <property type="term" value="F:zinc ion binding"/>
    <property type="evidence" value="ECO:0007669"/>
    <property type="project" value="UniProtKB-KW"/>
</dbReference>
<keyword evidence="9" id="KW-0805">Transcription regulation</keyword>
<keyword evidence="4" id="KW-0808">Transferase</keyword>
<dbReference type="InterPro" id="IPR040706">
    <property type="entry name" value="Zf-MYST"/>
</dbReference>
<dbReference type="InterPro" id="IPR050603">
    <property type="entry name" value="MYST_HAT"/>
</dbReference>
<dbReference type="Pfam" id="PF01853">
    <property type="entry name" value="MOZ_SAS"/>
    <property type="match status" value="1"/>
</dbReference>
<keyword evidence="11" id="KW-0539">Nucleus</keyword>
<keyword evidence="7" id="KW-0862">Zinc</keyword>
<evidence type="ECO:0000256" key="4">
    <source>
        <dbReference type="ARBA" id="ARBA00022679"/>
    </source>
</evidence>
<evidence type="ECO:0000256" key="5">
    <source>
        <dbReference type="ARBA" id="ARBA00022723"/>
    </source>
</evidence>
<comment type="similarity">
    <text evidence="2">Belongs to the MYST (SAS/MOZ) family.</text>
</comment>
<feature type="compositionally biased region" description="Low complexity" evidence="15">
    <location>
        <begin position="30"/>
        <end position="46"/>
    </location>
</feature>
<evidence type="ECO:0000256" key="9">
    <source>
        <dbReference type="ARBA" id="ARBA00023015"/>
    </source>
</evidence>
<organism evidence="17 18">
    <name type="scientific">Paraphaeosphaeria minitans</name>
    <dbReference type="NCBI Taxonomy" id="565426"/>
    <lineage>
        <taxon>Eukaryota</taxon>
        <taxon>Fungi</taxon>
        <taxon>Dikarya</taxon>
        <taxon>Ascomycota</taxon>
        <taxon>Pezizomycotina</taxon>
        <taxon>Dothideomycetes</taxon>
        <taxon>Pleosporomycetidae</taxon>
        <taxon>Pleosporales</taxon>
        <taxon>Massarineae</taxon>
        <taxon>Didymosphaeriaceae</taxon>
        <taxon>Paraphaeosphaeria</taxon>
    </lineage>
</organism>
<dbReference type="InterPro" id="IPR002717">
    <property type="entry name" value="HAT_MYST-type"/>
</dbReference>
<feature type="region of interest" description="Disordered" evidence="15">
    <location>
        <begin position="1"/>
        <end position="47"/>
    </location>
</feature>
<evidence type="ECO:0000313" key="18">
    <source>
        <dbReference type="Proteomes" id="UP000756921"/>
    </source>
</evidence>
<keyword evidence="12" id="KW-0012">Acyltransferase</keyword>
<dbReference type="PROSITE" id="PS51726">
    <property type="entry name" value="MYST_HAT"/>
    <property type="match status" value="1"/>
</dbReference>
<dbReference type="Gene3D" id="3.30.60.60">
    <property type="entry name" value="N-acetyl transferase-like"/>
    <property type="match status" value="1"/>
</dbReference>
<evidence type="ECO:0000256" key="12">
    <source>
        <dbReference type="ARBA" id="ARBA00023315"/>
    </source>
</evidence>
<dbReference type="PANTHER" id="PTHR10615:SF219">
    <property type="entry name" value="HISTONE ACETYLTRANSFERASE KAT5"/>
    <property type="match status" value="1"/>
</dbReference>
<accession>A0A9P6KPA0</accession>
<dbReference type="GO" id="GO:0035267">
    <property type="term" value="C:NuA4 histone acetyltransferase complex"/>
    <property type="evidence" value="ECO:0007669"/>
    <property type="project" value="TreeGrafter"/>
</dbReference>
<evidence type="ECO:0000259" key="16">
    <source>
        <dbReference type="PROSITE" id="PS51726"/>
    </source>
</evidence>
<comment type="caution">
    <text evidence="17">The sequence shown here is derived from an EMBL/GenBank/DDBJ whole genome shotgun (WGS) entry which is preliminary data.</text>
</comment>
<dbReference type="OrthoDB" id="787137at2759"/>
<evidence type="ECO:0000256" key="3">
    <source>
        <dbReference type="ARBA" id="ARBA00013184"/>
    </source>
</evidence>
<comment type="function">
    <text evidence="13">Catalytic component of the NuA4 histone acetyltransferase (HAT) complex which is involved in epigenetic transcriptional activation of selected genes principally by acetylation of nucleosomal histones H4, H3, H2B, H2A and H2A variant H2A.Z. Acetylates histone H4 to form H4K5ac, H4K8ac, H4K12ac and H4K16ac, histone H3 to form H3K14ac, and histone H2A to form H2AK4ac and H2AK7ac. The NuA4 complex is involved in the DNA damage response and is required for chromosome segregation. The NuA4 complex plays a direct role in repair of DNA double-strand breaks (DSBs) through homologous recombination. Recruitment to promoters depends on H3K4me. Also acetylates non-histone proteins. In addition to protein acetyltransferase, can use different acyl-CoA substrates, such as 2-hydroxyisobutanoyl-CoA (2-hydroxyisobutyryl-CoA) or (2E)-butenoyl-CoA (crotonyl-CoA), and is able to mediate protein 2-hydroxyisobutyrylation and crotonylation, respectively.</text>
</comment>
<dbReference type="EC" id="2.3.1.48" evidence="3"/>
<dbReference type="GO" id="GO:0006355">
    <property type="term" value="P:regulation of DNA-templated transcription"/>
    <property type="evidence" value="ECO:0007669"/>
    <property type="project" value="InterPro"/>
</dbReference>
<evidence type="ECO:0000256" key="10">
    <source>
        <dbReference type="ARBA" id="ARBA00023163"/>
    </source>
</evidence>
<dbReference type="SUPFAM" id="SSF55729">
    <property type="entry name" value="Acyl-CoA N-acyltransferases (Nat)"/>
    <property type="match status" value="1"/>
</dbReference>
<dbReference type="AlphaFoldDB" id="A0A9P6KPA0"/>
<keyword evidence="5" id="KW-0479">Metal-binding</keyword>
<evidence type="ECO:0000256" key="1">
    <source>
        <dbReference type="ARBA" id="ARBA00004123"/>
    </source>
</evidence>
<dbReference type="Gene3D" id="1.10.10.10">
    <property type="entry name" value="Winged helix-like DNA-binding domain superfamily/Winged helix DNA-binding domain"/>
    <property type="match status" value="1"/>
</dbReference>
<keyword evidence="10" id="KW-0804">Transcription</keyword>
<feature type="compositionally biased region" description="Polar residues" evidence="15">
    <location>
        <begin position="9"/>
        <end position="27"/>
    </location>
</feature>
<evidence type="ECO:0000256" key="7">
    <source>
        <dbReference type="ARBA" id="ARBA00022833"/>
    </source>
</evidence>
<evidence type="ECO:0000313" key="17">
    <source>
        <dbReference type="EMBL" id="KAF9733389.1"/>
    </source>
</evidence>
<dbReference type="Proteomes" id="UP000756921">
    <property type="component" value="Unassembled WGS sequence"/>
</dbReference>
<keyword evidence="8" id="KW-0007">Acetylation</keyword>
<evidence type="ECO:0000256" key="13">
    <source>
        <dbReference type="ARBA" id="ARBA00045805"/>
    </source>
</evidence>
<dbReference type="Pfam" id="PF17772">
    <property type="entry name" value="zf-MYST"/>
    <property type="match status" value="1"/>
</dbReference>